<dbReference type="Proteomes" id="UP000077271">
    <property type="component" value="Unassembled WGS sequence"/>
</dbReference>
<keyword evidence="1" id="KW-0812">Transmembrane</keyword>
<evidence type="ECO:0008006" key="4">
    <source>
        <dbReference type="Google" id="ProtNLM"/>
    </source>
</evidence>
<dbReference type="PANTHER" id="PTHR39157">
    <property type="entry name" value="INTEGRAL MEMBRANE PROTEIN-RELATED"/>
    <property type="match status" value="1"/>
</dbReference>
<feature type="transmembrane region" description="Helical" evidence="1">
    <location>
        <begin position="12"/>
        <end position="32"/>
    </location>
</feature>
<organism evidence="2 3">
    <name type="scientific">Domibacillus aminovorans</name>
    <dbReference type="NCBI Taxonomy" id="29332"/>
    <lineage>
        <taxon>Bacteria</taxon>
        <taxon>Bacillati</taxon>
        <taxon>Bacillota</taxon>
        <taxon>Bacilli</taxon>
        <taxon>Bacillales</taxon>
        <taxon>Bacillaceae</taxon>
        <taxon>Domibacillus</taxon>
    </lineage>
</organism>
<dbReference type="AlphaFoldDB" id="A0A177KHQ7"/>
<feature type="transmembrane region" description="Helical" evidence="1">
    <location>
        <begin position="84"/>
        <end position="111"/>
    </location>
</feature>
<comment type="caution">
    <text evidence="2">The sequence shown here is derived from an EMBL/GenBank/DDBJ whole genome shotgun (WGS) entry which is preliminary data.</text>
</comment>
<proteinExistence type="predicted"/>
<evidence type="ECO:0000256" key="1">
    <source>
        <dbReference type="SAM" id="Phobius"/>
    </source>
</evidence>
<protein>
    <recommendedName>
        <fullName evidence="4">DoxX family protein</fullName>
    </recommendedName>
</protein>
<name>A0A177KHQ7_9BACI</name>
<reference evidence="2 3" key="1">
    <citation type="submission" date="2016-01" db="EMBL/GenBank/DDBJ databases">
        <title>Investigation of taxonomic status of Bacillus aminovorans.</title>
        <authorList>
            <person name="Verma A."/>
            <person name="Pal Y."/>
            <person name="Krishnamurthi S."/>
        </authorList>
    </citation>
    <scope>NUCLEOTIDE SEQUENCE [LARGE SCALE GENOMIC DNA]</scope>
    <source>
        <strain evidence="2 3">DSM 4337</strain>
    </source>
</reference>
<gene>
    <name evidence="2" type="ORF">AWH48_13925</name>
</gene>
<accession>A0A177KHQ7</accession>
<dbReference type="RefSeq" id="WP_063975648.1">
    <property type="nucleotide sequence ID" value="NZ_LQWZ01000037.1"/>
</dbReference>
<sequence length="177" mass="20571">MELQLKRIKKRGVFPPLVVLMRVLFGIGWLLAGVTKIYEKLWFIEPGVFLNDYLISSLDKPNVPLFYKVFIENVALEYVMTLNYIIPIVQIILGLLIIMGLITIPSILLCLFMHINFILSGNINLMSLVLYTSAFTLIIFRTYMYHFSLDRYFNLDNLFTNKNEKKHTHAIGMTSDK</sequence>
<dbReference type="EMBL" id="LQWZ01000037">
    <property type="protein sequence ID" value="OAH52899.1"/>
    <property type="molecule type" value="Genomic_DNA"/>
</dbReference>
<keyword evidence="1" id="KW-1133">Transmembrane helix</keyword>
<evidence type="ECO:0000313" key="3">
    <source>
        <dbReference type="Proteomes" id="UP000077271"/>
    </source>
</evidence>
<feature type="transmembrane region" description="Helical" evidence="1">
    <location>
        <begin position="123"/>
        <end position="144"/>
    </location>
</feature>
<evidence type="ECO:0000313" key="2">
    <source>
        <dbReference type="EMBL" id="OAH52899.1"/>
    </source>
</evidence>
<dbReference type="OrthoDB" id="26941at2"/>
<keyword evidence="1" id="KW-0472">Membrane</keyword>
<dbReference type="PANTHER" id="PTHR39157:SF1">
    <property type="entry name" value="DOXX FAMILY PROTEIN"/>
    <property type="match status" value="1"/>
</dbReference>